<dbReference type="InterPro" id="IPR027417">
    <property type="entry name" value="P-loop_NTPase"/>
</dbReference>
<dbReference type="SMART" id="SM00175">
    <property type="entry name" value="RAB"/>
    <property type="match status" value="1"/>
</dbReference>
<dbReference type="SMART" id="SM00173">
    <property type="entry name" value="RAS"/>
    <property type="match status" value="1"/>
</dbReference>
<dbReference type="PROSITE" id="PS51419">
    <property type="entry name" value="RAB"/>
    <property type="match status" value="1"/>
</dbReference>
<proteinExistence type="predicted"/>
<keyword evidence="2" id="KW-0342">GTP-binding</keyword>
<gene>
    <name evidence="4" type="primary">LOC111130620</name>
</gene>
<dbReference type="GO" id="GO:0003924">
    <property type="term" value="F:GTPase activity"/>
    <property type="evidence" value="ECO:0007669"/>
    <property type="project" value="InterPro"/>
</dbReference>
<dbReference type="PROSITE" id="PS51420">
    <property type="entry name" value="RHO"/>
    <property type="match status" value="1"/>
</dbReference>
<dbReference type="InterPro" id="IPR001806">
    <property type="entry name" value="Small_GTPase"/>
</dbReference>
<accession>A0A8B8E190</accession>
<sequence length="186" mass="21075">MVVSSLLVSCSVVGDGMVGKSSLVQSLVHKEPPTRYLATVLENYNELVSAYGDEYLVSITDFGGEHHNFRKPPSSNREVIVVCYSVVDRESFRSIREFWIPAIRRLNKRHSVILVATHLDLRQADDSSHVTFEEGFELCKEVKGHAFIECSTTDNARTQQVFQSVVSTAIAQKKRRFTMLRRIIGR</sequence>
<dbReference type="AlphaFoldDB" id="A0A8B8E190"/>
<dbReference type="RefSeq" id="XP_022333494.1">
    <property type="nucleotide sequence ID" value="XM_022477786.1"/>
</dbReference>
<evidence type="ECO:0000313" key="4">
    <source>
        <dbReference type="RefSeq" id="XP_022333494.1"/>
    </source>
</evidence>
<dbReference type="SUPFAM" id="SSF52540">
    <property type="entry name" value="P-loop containing nucleoside triphosphate hydrolases"/>
    <property type="match status" value="1"/>
</dbReference>
<protein>
    <submittedName>
        <fullName evidence="4">Cdc42 homolog</fullName>
    </submittedName>
</protein>
<organism evidence="3 4">
    <name type="scientific">Crassostrea virginica</name>
    <name type="common">Eastern oyster</name>
    <dbReference type="NCBI Taxonomy" id="6565"/>
    <lineage>
        <taxon>Eukaryota</taxon>
        <taxon>Metazoa</taxon>
        <taxon>Spiralia</taxon>
        <taxon>Lophotrochozoa</taxon>
        <taxon>Mollusca</taxon>
        <taxon>Bivalvia</taxon>
        <taxon>Autobranchia</taxon>
        <taxon>Pteriomorphia</taxon>
        <taxon>Ostreida</taxon>
        <taxon>Ostreoidea</taxon>
        <taxon>Ostreidae</taxon>
        <taxon>Crassostrea</taxon>
    </lineage>
</organism>
<keyword evidence="3" id="KW-1185">Reference proteome</keyword>
<dbReference type="PROSITE" id="PS51421">
    <property type="entry name" value="RAS"/>
    <property type="match status" value="1"/>
</dbReference>
<dbReference type="SMART" id="SM00174">
    <property type="entry name" value="RHO"/>
    <property type="match status" value="1"/>
</dbReference>
<keyword evidence="1" id="KW-0547">Nucleotide-binding</keyword>
<name>A0A8B8E190_CRAVI</name>
<evidence type="ECO:0000256" key="2">
    <source>
        <dbReference type="ARBA" id="ARBA00023134"/>
    </source>
</evidence>
<reference evidence="4" key="1">
    <citation type="submission" date="2025-08" db="UniProtKB">
        <authorList>
            <consortium name="RefSeq"/>
        </authorList>
    </citation>
    <scope>IDENTIFICATION</scope>
    <source>
        <tissue evidence="4">Whole sample</tissue>
    </source>
</reference>
<dbReference type="Pfam" id="PF00071">
    <property type="entry name" value="Ras"/>
    <property type="match status" value="1"/>
</dbReference>
<dbReference type="NCBIfam" id="TIGR00231">
    <property type="entry name" value="small_GTP"/>
    <property type="match status" value="1"/>
</dbReference>
<dbReference type="KEGG" id="cvn:111130620"/>
<dbReference type="GeneID" id="111130620"/>
<dbReference type="OrthoDB" id="25896at2759"/>
<dbReference type="PANTHER" id="PTHR24072">
    <property type="entry name" value="RHO FAMILY GTPASE"/>
    <property type="match status" value="1"/>
</dbReference>
<dbReference type="InterPro" id="IPR005225">
    <property type="entry name" value="Small_GTP-bd"/>
</dbReference>
<dbReference type="PRINTS" id="PR00449">
    <property type="entry name" value="RASTRNSFRMNG"/>
</dbReference>
<dbReference type="InterPro" id="IPR003578">
    <property type="entry name" value="Small_GTPase_Rho"/>
</dbReference>
<dbReference type="Gene3D" id="3.40.50.300">
    <property type="entry name" value="P-loop containing nucleotide triphosphate hydrolases"/>
    <property type="match status" value="1"/>
</dbReference>
<evidence type="ECO:0000256" key="1">
    <source>
        <dbReference type="ARBA" id="ARBA00022741"/>
    </source>
</evidence>
<dbReference type="Proteomes" id="UP000694844">
    <property type="component" value="Chromosome 4"/>
</dbReference>
<dbReference type="GO" id="GO:0005525">
    <property type="term" value="F:GTP binding"/>
    <property type="evidence" value="ECO:0007669"/>
    <property type="project" value="UniProtKB-KW"/>
</dbReference>
<evidence type="ECO:0000313" key="3">
    <source>
        <dbReference type="Proteomes" id="UP000694844"/>
    </source>
</evidence>
<dbReference type="GO" id="GO:0007264">
    <property type="term" value="P:small GTPase-mediated signal transduction"/>
    <property type="evidence" value="ECO:0007669"/>
    <property type="project" value="InterPro"/>
</dbReference>